<evidence type="ECO:0000256" key="1">
    <source>
        <dbReference type="ARBA" id="ARBA00007521"/>
    </source>
</evidence>
<proteinExistence type="inferred from homology"/>
<protein>
    <submittedName>
        <fullName evidence="3">Type II toxin-antitoxin system PemK/MazF family toxin</fullName>
    </submittedName>
</protein>
<organism evidence="3 4">
    <name type="scientific">Levilactobacillus tujiorum</name>
    <dbReference type="NCBI Taxonomy" id="2912243"/>
    <lineage>
        <taxon>Bacteria</taxon>
        <taxon>Bacillati</taxon>
        <taxon>Bacillota</taxon>
        <taxon>Bacilli</taxon>
        <taxon>Lactobacillales</taxon>
        <taxon>Lactobacillaceae</taxon>
        <taxon>Levilactobacillus</taxon>
    </lineage>
</organism>
<evidence type="ECO:0000313" key="4">
    <source>
        <dbReference type="Proteomes" id="UP000707477"/>
    </source>
</evidence>
<comment type="caution">
    <text evidence="3">The sequence shown here is derived from an EMBL/GenBank/DDBJ whole genome shotgun (WGS) entry which is preliminary data.</text>
</comment>
<dbReference type="Pfam" id="PF02452">
    <property type="entry name" value="PemK_toxin"/>
    <property type="match status" value="1"/>
</dbReference>
<sequence>MTNLVVVCPITHATNNSLQSAGFMIPVPDDIPGITGYINPLQFQALDFKARHITYVTTLDTPTYLLVRQKVLFVID</sequence>
<name>A0ABX1L7G2_9LACO</name>
<accession>A0ABX1L7G2</accession>
<reference evidence="3 4" key="1">
    <citation type="submission" date="2020-03" db="EMBL/GenBank/DDBJ databases">
        <authorList>
            <person name="Zhang Z."/>
            <person name="Guo Z."/>
            <person name="Hou Q."/>
            <person name="Shen X."/>
        </authorList>
    </citation>
    <scope>NUCLEOTIDE SEQUENCE [LARGE SCALE GENOMIC DNA]</scope>
    <source>
        <strain evidence="3 4">HBUAS51329</strain>
    </source>
</reference>
<keyword evidence="4" id="KW-1185">Reference proteome</keyword>
<dbReference type="Proteomes" id="UP000707477">
    <property type="component" value="Unassembled WGS sequence"/>
</dbReference>
<comment type="similarity">
    <text evidence="1">Belongs to the PemK/MazF family.</text>
</comment>
<dbReference type="InterPro" id="IPR003477">
    <property type="entry name" value="PemK-like"/>
</dbReference>
<dbReference type="InterPro" id="IPR011067">
    <property type="entry name" value="Plasmid_toxin/cell-grow_inhib"/>
</dbReference>
<gene>
    <name evidence="3" type="ORF">HEQ44_02485</name>
</gene>
<evidence type="ECO:0000256" key="2">
    <source>
        <dbReference type="ARBA" id="ARBA00022649"/>
    </source>
</evidence>
<evidence type="ECO:0000313" key="3">
    <source>
        <dbReference type="EMBL" id="NLR29045.1"/>
    </source>
</evidence>
<dbReference type="Gene3D" id="2.30.30.110">
    <property type="match status" value="1"/>
</dbReference>
<dbReference type="EMBL" id="JAAVSD010000004">
    <property type="protein sequence ID" value="NLR29045.1"/>
    <property type="molecule type" value="Genomic_DNA"/>
</dbReference>
<dbReference type="SUPFAM" id="SSF50118">
    <property type="entry name" value="Cell growth inhibitor/plasmid maintenance toxic component"/>
    <property type="match status" value="1"/>
</dbReference>
<keyword evidence="2" id="KW-1277">Toxin-antitoxin system</keyword>